<protein>
    <submittedName>
        <fullName evidence="1">Uncharacterized protein</fullName>
    </submittedName>
</protein>
<evidence type="ECO:0000313" key="1">
    <source>
        <dbReference type="EMBL" id="KAJ2975828.1"/>
    </source>
</evidence>
<dbReference type="EMBL" id="JANJQO010000656">
    <property type="protein sequence ID" value="KAJ2975828.1"/>
    <property type="molecule type" value="Genomic_DNA"/>
</dbReference>
<evidence type="ECO:0000313" key="2">
    <source>
        <dbReference type="Proteomes" id="UP001143910"/>
    </source>
</evidence>
<name>A0ACC1NBJ6_9HYPO</name>
<accession>A0ACC1NBJ6</accession>
<sequence length="128" mass="14239">MSSQNGGTPFYNVPEGFGFRLLEIPPEVETLLEGPERPILYLEPGADDMATIRSPDHTYRLKQKNTSNGLFLIKPYSPDSSSPEQGIAAIATIQETVELEQVKQPLVDDPTPASKGRGKWHEKFGRDR</sequence>
<gene>
    <name evidence="1" type="ORF">NQ176_g5300</name>
</gene>
<organism evidence="1 2">
    <name type="scientific">Zarea fungicola</name>
    <dbReference type="NCBI Taxonomy" id="93591"/>
    <lineage>
        <taxon>Eukaryota</taxon>
        <taxon>Fungi</taxon>
        <taxon>Dikarya</taxon>
        <taxon>Ascomycota</taxon>
        <taxon>Pezizomycotina</taxon>
        <taxon>Sordariomycetes</taxon>
        <taxon>Hypocreomycetidae</taxon>
        <taxon>Hypocreales</taxon>
        <taxon>Cordycipitaceae</taxon>
        <taxon>Zarea</taxon>
    </lineage>
</organism>
<proteinExistence type="predicted"/>
<comment type="caution">
    <text evidence="1">The sequence shown here is derived from an EMBL/GenBank/DDBJ whole genome shotgun (WGS) entry which is preliminary data.</text>
</comment>
<dbReference type="Proteomes" id="UP001143910">
    <property type="component" value="Unassembled WGS sequence"/>
</dbReference>
<keyword evidence="2" id="KW-1185">Reference proteome</keyword>
<reference evidence="1" key="1">
    <citation type="submission" date="2022-08" db="EMBL/GenBank/DDBJ databases">
        <title>Genome Sequence of Lecanicillium fungicola.</title>
        <authorList>
            <person name="Buettner E."/>
        </authorList>
    </citation>
    <scope>NUCLEOTIDE SEQUENCE</scope>
    <source>
        <strain evidence="1">Babe33</strain>
    </source>
</reference>